<dbReference type="RefSeq" id="WP_379865698.1">
    <property type="nucleotide sequence ID" value="NZ_JBHTBW010000045.1"/>
</dbReference>
<protein>
    <submittedName>
        <fullName evidence="1">Uncharacterized protein</fullName>
    </submittedName>
</protein>
<keyword evidence="2" id="KW-1185">Reference proteome</keyword>
<dbReference type="EMBL" id="JBHTBW010000045">
    <property type="protein sequence ID" value="MFC7442066.1"/>
    <property type="molecule type" value="Genomic_DNA"/>
</dbReference>
<dbReference type="Proteomes" id="UP001596500">
    <property type="component" value="Unassembled WGS sequence"/>
</dbReference>
<name>A0ABW2RM50_9BACL</name>
<accession>A0ABW2RM50</accession>
<reference evidence="2" key="1">
    <citation type="journal article" date="2019" name="Int. J. Syst. Evol. Microbiol.">
        <title>The Global Catalogue of Microorganisms (GCM) 10K type strain sequencing project: providing services to taxonomists for standard genome sequencing and annotation.</title>
        <authorList>
            <consortium name="The Broad Institute Genomics Platform"/>
            <consortium name="The Broad Institute Genome Sequencing Center for Infectious Disease"/>
            <person name="Wu L."/>
            <person name="Ma J."/>
        </authorList>
    </citation>
    <scope>NUCLEOTIDE SEQUENCE [LARGE SCALE GENOMIC DNA]</scope>
    <source>
        <strain evidence="2">CGMCC 1.12942</strain>
    </source>
</reference>
<evidence type="ECO:0000313" key="1">
    <source>
        <dbReference type="EMBL" id="MFC7442066.1"/>
    </source>
</evidence>
<comment type="caution">
    <text evidence="1">The sequence shown here is derived from an EMBL/GenBank/DDBJ whole genome shotgun (WGS) entry which is preliminary data.</text>
</comment>
<gene>
    <name evidence="1" type="ORF">ACFQNG_13285</name>
</gene>
<sequence>MAESFIESILELEHRQAILVEAEDIQMLTCTFESTLDLNKQPPLMHSREVVRVLLEIPAAPHSGGVLLCTRKGRFDQEQPFLHTLTEWASFDAWQRCMFICVKNYVHTEVMTQKKLQTMFELYKQEGLF</sequence>
<evidence type="ECO:0000313" key="2">
    <source>
        <dbReference type="Proteomes" id="UP001596500"/>
    </source>
</evidence>
<organism evidence="1 2">
    <name type="scientific">Laceyella putida</name>
    <dbReference type="NCBI Taxonomy" id="110101"/>
    <lineage>
        <taxon>Bacteria</taxon>
        <taxon>Bacillati</taxon>
        <taxon>Bacillota</taxon>
        <taxon>Bacilli</taxon>
        <taxon>Bacillales</taxon>
        <taxon>Thermoactinomycetaceae</taxon>
        <taxon>Laceyella</taxon>
    </lineage>
</organism>
<proteinExistence type="predicted"/>